<dbReference type="EMBL" id="CAJNOK010000718">
    <property type="protein sequence ID" value="CAF0771008.1"/>
    <property type="molecule type" value="Genomic_DNA"/>
</dbReference>
<dbReference type="EMBL" id="CAJOBA010000718">
    <property type="protein sequence ID" value="CAF3551856.1"/>
    <property type="molecule type" value="Genomic_DNA"/>
</dbReference>
<evidence type="ECO:0000256" key="1">
    <source>
        <dbReference type="SAM" id="Coils"/>
    </source>
</evidence>
<sequence>MPPILSESQSKLPLNDHNYYLLVNNETTITTTTTETISDITTTPTRQNHRSQYLEAWEKKVEALYQTYVFDLLGGRREQLMCWFYKKVDENEAITMHSNTLPISSIKTESSRRKKHLNFIPWEPSRAAVSRAYVIDDITNKSSSFPAQTLSSQLYRYQVPRPINDVPFEPNVDDINKVKSSEESDIKSIITVENDQYKKRQSFIKTKPTATVEPFKASIAVDEIVYGVRPSSPIIQETSSVDHHNINELRNELDRTQDENGGLKEQLDLQTQVNCELKKLLVASVGNDFQYKLERLLRDKSRYEIEIQTLTQKINNLLEDIEKLMIQCDLWKTKAAASRVLFDEISMHKAVLNVQYRDCYSTIQNLLGERVQIAKELIATHSSLSALNEMALNNNKKRFQNSPKFDLIQLSSYLKTLGSSLFIYLKQTIYYQHTQQQNSSTNVPFPHHGIQLQLTEGETRALEMLQSHSLTTNTYAATSPSPPTISIPVDDSDSTDIDTLQTMVNRLKFNKKKSHERFHPTTKYENLTLNCCRQCTGEIYVI</sequence>
<protein>
    <recommendedName>
        <fullName evidence="6">Golgin-45</fullName>
    </recommendedName>
</protein>
<evidence type="ECO:0000313" key="4">
    <source>
        <dbReference type="EMBL" id="CAF3551856.1"/>
    </source>
</evidence>
<accession>A0A8S2CV92</accession>
<dbReference type="GO" id="GO:0000139">
    <property type="term" value="C:Golgi membrane"/>
    <property type="evidence" value="ECO:0007669"/>
    <property type="project" value="TreeGrafter"/>
</dbReference>
<keyword evidence="1" id="KW-0175">Coiled coil</keyword>
<dbReference type="InterPro" id="IPR027095">
    <property type="entry name" value="Golgin-45"/>
</dbReference>
<evidence type="ECO:0008006" key="6">
    <source>
        <dbReference type="Google" id="ProtNLM"/>
    </source>
</evidence>
<name>A0A8S2CV92_9BILA</name>
<dbReference type="GO" id="GO:0007030">
    <property type="term" value="P:Golgi organization"/>
    <property type="evidence" value="ECO:0007669"/>
    <property type="project" value="InterPro"/>
</dbReference>
<dbReference type="PANTHER" id="PTHR13066">
    <property type="entry name" value="BASIC LEUCINE ZIPPER NUCLEAR FACTOR 1 BLZF1 PROTEIN"/>
    <property type="match status" value="1"/>
</dbReference>
<proteinExistence type="predicted"/>
<evidence type="ECO:0000313" key="3">
    <source>
        <dbReference type="EMBL" id="CAF0771008.1"/>
    </source>
</evidence>
<dbReference type="AlphaFoldDB" id="A0A8S2CV92"/>
<dbReference type="GO" id="GO:0043001">
    <property type="term" value="P:Golgi to plasma membrane protein transport"/>
    <property type="evidence" value="ECO:0007669"/>
    <property type="project" value="InterPro"/>
</dbReference>
<feature type="region of interest" description="Disordered" evidence="2">
    <location>
        <begin position="473"/>
        <end position="492"/>
    </location>
</feature>
<comment type="caution">
    <text evidence="3">The sequence shown here is derived from an EMBL/GenBank/DDBJ whole genome shotgun (WGS) entry which is preliminary data.</text>
</comment>
<evidence type="ECO:0000313" key="5">
    <source>
        <dbReference type="Proteomes" id="UP000677228"/>
    </source>
</evidence>
<gene>
    <name evidence="3" type="ORF">OVA965_LOCUS3083</name>
    <name evidence="4" type="ORF">TMI583_LOCUS3082</name>
</gene>
<dbReference type="Proteomes" id="UP000682733">
    <property type="component" value="Unassembled WGS sequence"/>
</dbReference>
<feature type="coiled-coil region" evidence="1">
    <location>
        <begin position="293"/>
        <end position="334"/>
    </location>
</feature>
<organism evidence="3 5">
    <name type="scientific">Didymodactylos carnosus</name>
    <dbReference type="NCBI Taxonomy" id="1234261"/>
    <lineage>
        <taxon>Eukaryota</taxon>
        <taxon>Metazoa</taxon>
        <taxon>Spiralia</taxon>
        <taxon>Gnathifera</taxon>
        <taxon>Rotifera</taxon>
        <taxon>Eurotatoria</taxon>
        <taxon>Bdelloidea</taxon>
        <taxon>Philodinida</taxon>
        <taxon>Philodinidae</taxon>
        <taxon>Didymodactylos</taxon>
    </lineage>
</organism>
<evidence type="ECO:0000256" key="2">
    <source>
        <dbReference type="SAM" id="MobiDB-lite"/>
    </source>
</evidence>
<reference evidence="3" key="1">
    <citation type="submission" date="2021-02" db="EMBL/GenBank/DDBJ databases">
        <authorList>
            <person name="Nowell W R."/>
        </authorList>
    </citation>
    <scope>NUCLEOTIDE SEQUENCE</scope>
</reference>
<dbReference type="PANTHER" id="PTHR13066:SF2">
    <property type="entry name" value="GOLGIN-45"/>
    <property type="match status" value="1"/>
</dbReference>
<dbReference type="Proteomes" id="UP000677228">
    <property type="component" value="Unassembled WGS sequence"/>
</dbReference>